<proteinExistence type="predicted"/>
<protein>
    <submittedName>
        <fullName evidence="1">Uncharacterized protein</fullName>
    </submittedName>
</protein>
<gene>
    <name evidence="1" type="ORF">DAPPUDRAFT_251067</name>
</gene>
<dbReference type="AlphaFoldDB" id="E9GZP5"/>
<reference evidence="1 2" key="1">
    <citation type="journal article" date="2011" name="Science">
        <title>The ecoresponsive genome of Daphnia pulex.</title>
        <authorList>
            <person name="Colbourne J.K."/>
            <person name="Pfrender M.E."/>
            <person name="Gilbert D."/>
            <person name="Thomas W.K."/>
            <person name="Tucker A."/>
            <person name="Oakley T.H."/>
            <person name="Tokishita S."/>
            <person name="Aerts A."/>
            <person name="Arnold G.J."/>
            <person name="Basu M.K."/>
            <person name="Bauer D.J."/>
            <person name="Caceres C.E."/>
            <person name="Carmel L."/>
            <person name="Casola C."/>
            <person name="Choi J.H."/>
            <person name="Detter J.C."/>
            <person name="Dong Q."/>
            <person name="Dusheyko S."/>
            <person name="Eads B.D."/>
            <person name="Frohlich T."/>
            <person name="Geiler-Samerotte K.A."/>
            <person name="Gerlach D."/>
            <person name="Hatcher P."/>
            <person name="Jogdeo S."/>
            <person name="Krijgsveld J."/>
            <person name="Kriventseva E.V."/>
            <person name="Kultz D."/>
            <person name="Laforsch C."/>
            <person name="Lindquist E."/>
            <person name="Lopez J."/>
            <person name="Manak J.R."/>
            <person name="Muller J."/>
            <person name="Pangilinan J."/>
            <person name="Patwardhan R.P."/>
            <person name="Pitluck S."/>
            <person name="Pritham E.J."/>
            <person name="Rechtsteiner A."/>
            <person name="Rho M."/>
            <person name="Rogozin I.B."/>
            <person name="Sakarya O."/>
            <person name="Salamov A."/>
            <person name="Schaack S."/>
            <person name="Shapiro H."/>
            <person name="Shiga Y."/>
            <person name="Skalitzky C."/>
            <person name="Smith Z."/>
            <person name="Souvorov A."/>
            <person name="Sung W."/>
            <person name="Tang Z."/>
            <person name="Tsuchiya D."/>
            <person name="Tu H."/>
            <person name="Vos H."/>
            <person name="Wang M."/>
            <person name="Wolf Y.I."/>
            <person name="Yamagata H."/>
            <person name="Yamada T."/>
            <person name="Ye Y."/>
            <person name="Shaw J.R."/>
            <person name="Andrews J."/>
            <person name="Crease T.J."/>
            <person name="Tang H."/>
            <person name="Lucas S.M."/>
            <person name="Robertson H.M."/>
            <person name="Bork P."/>
            <person name="Koonin E.V."/>
            <person name="Zdobnov E.M."/>
            <person name="Grigoriev I.V."/>
            <person name="Lynch M."/>
            <person name="Boore J.L."/>
        </authorList>
    </citation>
    <scope>NUCLEOTIDE SEQUENCE [LARGE SCALE GENOMIC DNA]</scope>
</reference>
<evidence type="ECO:0000313" key="1">
    <source>
        <dbReference type="EMBL" id="EFX75028.1"/>
    </source>
</evidence>
<dbReference type="EMBL" id="GL732578">
    <property type="protein sequence ID" value="EFX75028.1"/>
    <property type="molecule type" value="Genomic_DNA"/>
</dbReference>
<dbReference type="Proteomes" id="UP000000305">
    <property type="component" value="Unassembled WGS sequence"/>
</dbReference>
<dbReference type="KEGG" id="dpx:DAPPUDRAFT_251067"/>
<name>E9GZP5_DAPPU</name>
<organism evidence="1 2">
    <name type="scientific">Daphnia pulex</name>
    <name type="common">Water flea</name>
    <dbReference type="NCBI Taxonomy" id="6669"/>
    <lineage>
        <taxon>Eukaryota</taxon>
        <taxon>Metazoa</taxon>
        <taxon>Ecdysozoa</taxon>
        <taxon>Arthropoda</taxon>
        <taxon>Crustacea</taxon>
        <taxon>Branchiopoda</taxon>
        <taxon>Diplostraca</taxon>
        <taxon>Cladocera</taxon>
        <taxon>Anomopoda</taxon>
        <taxon>Daphniidae</taxon>
        <taxon>Daphnia</taxon>
    </lineage>
</organism>
<accession>E9GZP5</accession>
<keyword evidence="2" id="KW-1185">Reference proteome</keyword>
<evidence type="ECO:0000313" key="2">
    <source>
        <dbReference type="Proteomes" id="UP000000305"/>
    </source>
</evidence>
<dbReference type="InParanoid" id="E9GZP5"/>
<dbReference type="HOGENOM" id="CLU_2742621_0_0_1"/>
<sequence>MATKAALEVHFKETKALFELSDSIVIVGEMVGVSLDKLHVTPVTVSNMTACTQHRIVRILVSLSSCHQHAG</sequence>